<evidence type="ECO:0008006" key="3">
    <source>
        <dbReference type="Google" id="ProtNLM"/>
    </source>
</evidence>
<organism evidence="1 2">
    <name type="scientific">Pedobacter ginsengiterrae</name>
    <dbReference type="NCBI Taxonomy" id="871696"/>
    <lineage>
        <taxon>Bacteria</taxon>
        <taxon>Pseudomonadati</taxon>
        <taxon>Bacteroidota</taxon>
        <taxon>Sphingobacteriia</taxon>
        <taxon>Sphingobacteriales</taxon>
        <taxon>Sphingobacteriaceae</taxon>
        <taxon>Pedobacter</taxon>
    </lineage>
</organism>
<evidence type="ECO:0000313" key="2">
    <source>
        <dbReference type="Proteomes" id="UP001501081"/>
    </source>
</evidence>
<sequence>MQQRVNDLKEFLKKVKELRGYGDMNSYILVRDYNQLAKETARDGTDDIITALSSPNTYNHVRQKMINNASEELSQLVAKR</sequence>
<proteinExistence type="predicted"/>
<protein>
    <recommendedName>
        <fullName evidence="3">DUF2383 domain-containing protein</fullName>
    </recommendedName>
</protein>
<reference evidence="2" key="1">
    <citation type="journal article" date="2019" name="Int. J. Syst. Evol. Microbiol.">
        <title>The Global Catalogue of Microorganisms (GCM) 10K type strain sequencing project: providing services to taxonomists for standard genome sequencing and annotation.</title>
        <authorList>
            <consortium name="The Broad Institute Genomics Platform"/>
            <consortium name="The Broad Institute Genome Sequencing Center for Infectious Disease"/>
            <person name="Wu L."/>
            <person name="Ma J."/>
        </authorList>
    </citation>
    <scope>NUCLEOTIDE SEQUENCE [LARGE SCALE GENOMIC DNA]</scope>
    <source>
        <strain evidence="2">JCM 17338</strain>
    </source>
</reference>
<dbReference type="EMBL" id="BAABAK010000003">
    <property type="protein sequence ID" value="GAA3956534.1"/>
    <property type="molecule type" value="Genomic_DNA"/>
</dbReference>
<dbReference type="Proteomes" id="UP001501081">
    <property type="component" value="Unassembled WGS sequence"/>
</dbReference>
<name>A0ABP7NY65_9SPHI</name>
<keyword evidence="2" id="KW-1185">Reference proteome</keyword>
<evidence type="ECO:0000313" key="1">
    <source>
        <dbReference type="EMBL" id="GAA3956534.1"/>
    </source>
</evidence>
<accession>A0ABP7NY65</accession>
<gene>
    <name evidence="1" type="ORF">GCM10022246_08080</name>
</gene>
<comment type="caution">
    <text evidence="1">The sequence shown here is derived from an EMBL/GenBank/DDBJ whole genome shotgun (WGS) entry which is preliminary data.</text>
</comment>